<protein>
    <submittedName>
        <fullName evidence="1">Uncharacterized protein</fullName>
    </submittedName>
</protein>
<sequence length="75" mass="9061">MFPKNFFVMMQYLILFIKKHYRLHFSKKMRFFSDEFRVCQDLCVNFFKSISPEGEIVFLAQVVANSIREKNGELK</sequence>
<dbReference type="Proteomes" id="UP000239833">
    <property type="component" value="Chromosome"/>
</dbReference>
<dbReference type="EMBL" id="CP019655">
    <property type="protein sequence ID" value="AVF26297.1"/>
    <property type="molecule type" value="Genomic_DNA"/>
</dbReference>
<reference evidence="2" key="1">
    <citation type="submission" date="2017-02" db="EMBL/GenBank/DDBJ databases">
        <title>Delineation of Paenibacillus larvae strains originating from foulbrood outbreaks.</title>
        <authorList>
            <person name="Beims H."/>
            <person name="Bunk B."/>
            <person name="Sproeer C."/>
            <person name="Mohr K.I."/>
            <person name="Pradella S."/>
            <person name="Guenther G."/>
            <person name="Rohde M."/>
            <person name="von der Ohe W."/>
            <person name="Steinert M."/>
        </authorList>
    </citation>
    <scope>NUCLEOTIDE SEQUENCE [LARGE SCALE GENOMIC DNA]</scope>
    <source>
        <strain evidence="2">Eric_III</strain>
    </source>
</reference>
<accession>A0A2L1U037</accession>
<name>A0A2L1U037_9BACL</name>
<evidence type="ECO:0000313" key="1">
    <source>
        <dbReference type="EMBL" id="AVF26297.1"/>
    </source>
</evidence>
<organism evidence="1 2">
    <name type="scientific">Paenibacillus larvae subsp. larvae</name>
    <dbReference type="NCBI Taxonomy" id="147375"/>
    <lineage>
        <taxon>Bacteria</taxon>
        <taxon>Bacillati</taxon>
        <taxon>Bacillota</taxon>
        <taxon>Bacilli</taxon>
        <taxon>Bacillales</taxon>
        <taxon>Paenibacillaceae</taxon>
        <taxon>Paenibacillus</taxon>
    </lineage>
</organism>
<evidence type="ECO:0000313" key="2">
    <source>
        <dbReference type="Proteomes" id="UP000239833"/>
    </source>
</evidence>
<gene>
    <name evidence="1" type="ORF">ERICIII_02136</name>
</gene>
<dbReference type="AlphaFoldDB" id="A0A2L1U037"/>
<proteinExistence type="predicted"/>